<keyword evidence="4 7" id="KW-0812">Transmembrane</keyword>
<comment type="caution">
    <text evidence="8">The sequence shown here is derived from an EMBL/GenBank/DDBJ whole genome shotgun (WGS) entry which is preliminary data.</text>
</comment>
<evidence type="ECO:0000256" key="6">
    <source>
        <dbReference type="ARBA" id="ARBA00023136"/>
    </source>
</evidence>
<dbReference type="RefSeq" id="WP_208005245.1">
    <property type="nucleotide sequence ID" value="NZ_JAGDFX010000007.1"/>
</dbReference>
<reference evidence="8 9" key="1">
    <citation type="submission" date="2021-03" db="EMBL/GenBank/DDBJ databases">
        <title>Oceanisphaera sp. nov., isolated from the intestine.</title>
        <authorList>
            <person name="Zhao L.-H."/>
            <person name="Shi L.-F."/>
        </authorList>
    </citation>
    <scope>NUCLEOTIDE SEQUENCE [LARGE SCALE GENOMIC DNA]</scope>
    <source>
        <strain evidence="8 9">DM8</strain>
    </source>
</reference>
<evidence type="ECO:0000256" key="1">
    <source>
        <dbReference type="ARBA" id="ARBA00004651"/>
    </source>
</evidence>
<gene>
    <name evidence="8" type="ORF">J3U76_07025</name>
</gene>
<sequence length="71" mass="7796">MAVGTVVIFGTMLCLYARFYPLLEMSKAAMGIYTGATIHEVARGGRRRSHGSRCGTNRCKYRLADAKALLL</sequence>
<keyword evidence="9" id="KW-1185">Reference proteome</keyword>
<dbReference type="Pfam" id="PF03601">
    <property type="entry name" value="Cons_hypoth698"/>
    <property type="match status" value="1"/>
</dbReference>
<proteinExistence type="inferred from homology"/>
<name>A0ABS3NFN2_9GAMM</name>
<organism evidence="8 9">
    <name type="scientific">Oceanisphaera pacifica</name>
    <dbReference type="NCBI Taxonomy" id="2818389"/>
    <lineage>
        <taxon>Bacteria</taxon>
        <taxon>Pseudomonadati</taxon>
        <taxon>Pseudomonadota</taxon>
        <taxon>Gammaproteobacteria</taxon>
        <taxon>Aeromonadales</taxon>
        <taxon>Aeromonadaceae</taxon>
        <taxon>Oceanisphaera</taxon>
    </lineage>
</organism>
<dbReference type="Proteomes" id="UP000664882">
    <property type="component" value="Unassembled WGS sequence"/>
</dbReference>
<keyword evidence="6 7" id="KW-0472">Membrane</keyword>
<evidence type="ECO:0000256" key="5">
    <source>
        <dbReference type="ARBA" id="ARBA00022989"/>
    </source>
</evidence>
<comment type="subcellular location">
    <subcellularLocation>
        <location evidence="1">Cell membrane</location>
        <topology evidence="1">Multi-pass membrane protein</topology>
    </subcellularLocation>
</comment>
<feature type="transmembrane region" description="Helical" evidence="7">
    <location>
        <begin position="6"/>
        <end position="23"/>
    </location>
</feature>
<evidence type="ECO:0000256" key="7">
    <source>
        <dbReference type="SAM" id="Phobius"/>
    </source>
</evidence>
<evidence type="ECO:0000256" key="4">
    <source>
        <dbReference type="ARBA" id="ARBA00022692"/>
    </source>
</evidence>
<comment type="similarity">
    <text evidence="2">Belongs to the UPF0324 family.</text>
</comment>
<evidence type="ECO:0000313" key="8">
    <source>
        <dbReference type="EMBL" id="MBO1519381.1"/>
    </source>
</evidence>
<keyword evidence="3" id="KW-1003">Cell membrane</keyword>
<protein>
    <submittedName>
        <fullName evidence="8">Sulfate exporter family transporter</fullName>
    </submittedName>
</protein>
<evidence type="ECO:0000256" key="3">
    <source>
        <dbReference type="ARBA" id="ARBA00022475"/>
    </source>
</evidence>
<dbReference type="EMBL" id="JAGDFX010000007">
    <property type="protein sequence ID" value="MBO1519381.1"/>
    <property type="molecule type" value="Genomic_DNA"/>
</dbReference>
<keyword evidence="5 7" id="KW-1133">Transmembrane helix</keyword>
<accession>A0ABS3NFN2</accession>
<evidence type="ECO:0000313" key="9">
    <source>
        <dbReference type="Proteomes" id="UP000664882"/>
    </source>
</evidence>
<dbReference type="InterPro" id="IPR018383">
    <property type="entry name" value="UPF0324_pro"/>
</dbReference>
<evidence type="ECO:0000256" key="2">
    <source>
        <dbReference type="ARBA" id="ARBA00007977"/>
    </source>
</evidence>